<evidence type="ECO:0000313" key="2">
    <source>
        <dbReference type="EMBL" id="MCY1138943.1"/>
    </source>
</evidence>
<comment type="caution">
    <text evidence="2">The sequence shown here is derived from an EMBL/GenBank/DDBJ whole genome shotgun (WGS) entry which is preliminary data.</text>
</comment>
<feature type="transmembrane region" description="Helical" evidence="1">
    <location>
        <begin position="40"/>
        <end position="63"/>
    </location>
</feature>
<dbReference type="Proteomes" id="UP001151002">
    <property type="component" value="Unassembled WGS sequence"/>
</dbReference>
<reference evidence="2" key="1">
    <citation type="submission" date="2022-11" db="EMBL/GenBank/DDBJ databases">
        <authorList>
            <person name="Somphong A."/>
            <person name="Phongsopitanun W."/>
        </authorList>
    </citation>
    <scope>NUCLEOTIDE SEQUENCE</scope>
    <source>
        <strain evidence="2">Pm04-4</strain>
    </source>
</reference>
<feature type="transmembrane region" description="Helical" evidence="1">
    <location>
        <begin position="7"/>
        <end position="34"/>
    </location>
</feature>
<proteinExistence type="predicted"/>
<protein>
    <submittedName>
        <fullName evidence="2">Uncharacterized protein</fullName>
    </submittedName>
</protein>
<dbReference type="RefSeq" id="WP_267562995.1">
    <property type="nucleotide sequence ID" value="NZ_JAPNTZ010000004.1"/>
</dbReference>
<sequence>MCTILAFVFAAVAILFAPIIFGPAAIVLGLVGGYLGDRPLGWYAAAAGVLGGALGFVLGAIVLNAAS</sequence>
<keyword evidence="3" id="KW-1185">Reference proteome</keyword>
<gene>
    <name evidence="2" type="ORF">OWR29_13120</name>
</gene>
<organism evidence="2 3">
    <name type="scientific">Paractinoplanes pyxinae</name>
    <dbReference type="NCBI Taxonomy" id="2997416"/>
    <lineage>
        <taxon>Bacteria</taxon>
        <taxon>Bacillati</taxon>
        <taxon>Actinomycetota</taxon>
        <taxon>Actinomycetes</taxon>
        <taxon>Micromonosporales</taxon>
        <taxon>Micromonosporaceae</taxon>
        <taxon>Paractinoplanes</taxon>
    </lineage>
</organism>
<dbReference type="EMBL" id="JAPNTZ010000004">
    <property type="protein sequence ID" value="MCY1138943.1"/>
    <property type="molecule type" value="Genomic_DNA"/>
</dbReference>
<evidence type="ECO:0000256" key="1">
    <source>
        <dbReference type="SAM" id="Phobius"/>
    </source>
</evidence>
<accession>A0ABT4B008</accession>
<keyword evidence="1" id="KW-1133">Transmembrane helix</keyword>
<evidence type="ECO:0000313" key="3">
    <source>
        <dbReference type="Proteomes" id="UP001151002"/>
    </source>
</evidence>
<name>A0ABT4B008_9ACTN</name>
<keyword evidence="1" id="KW-0812">Transmembrane</keyword>
<keyword evidence="1" id="KW-0472">Membrane</keyword>